<organism evidence="1">
    <name type="scientific">Anguilla anguilla</name>
    <name type="common">European freshwater eel</name>
    <name type="synonym">Muraena anguilla</name>
    <dbReference type="NCBI Taxonomy" id="7936"/>
    <lineage>
        <taxon>Eukaryota</taxon>
        <taxon>Metazoa</taxon>
        <taxon>Chordata</taxon>
        <taxon>Craniata</taxon>
        <taxon>Vertebrata</taxon>
        <taxon>Euteleostomi</taxon>
        <taxon>Actinopterygii</taxon>
        <taxon>Neopterygii</taxon>
        <taxon>Teleostei</taxon>
        <taxon>Anguilliformes</taxon>
        <taxon>Anguillidae</taxon>
        <taxon>Anguilla</taxon>
    </lineage>
</organism>
<protein>
    <submittedName>
        <fullName evidence="1">Uncharacterized protein</fullName>
    </submittedName>
</protein>
<reference evidence="1" key="1">
    <citation type="submission" date="2014-11" db="EMBL/GenBank/DDBJ databases">
        <authorList>
            <person name="Amaro Gonzalez C."/>
        </authorList>
    </citation>
    <scope>NUCLEOTIDE SEQUENCE</scope>
</reference>
<dbReference type="EMBL" id="GBXM01101511">
    <property type="protein sequence ID" value="JAH07066.1"/>
    <property type="molecule type" value="Transcribed_RNA"/>
</dbReference>
<sequence length="52" mass="6346">MIYTINVTKRKLPKIYNISDLHIKYANCISNLDENGLFKRSYLIYRYDHHQQ</sequence>
<reference evidence="1" key="2">
    <citation type="journal article" date="2015" name="Fish Shellfish Immunol.">
        <title>Early steps in the European eel (Anguilla anguilla)-Vibrio vulnificus interaction in the gills: Role of the RtxA13 toxin.</title>
        <authorList>
            <person name="Callol A."/>
            <person name="Pajuelo D."/>
            <person name="Ebbesson L."/>
            <person name="Teles M."/>
            <person name="MacKenzie S."/>
            <person name="Amaro C."/>
        </authorList>
    </citation>
    <scope>NUCLEOTIDE SEQUENCE</scope>
</reference>
<evidence type="ECO:0000313" key="1">
    <source>
        <dbReference type="EMBL" id="JAH07066.1"/>
    </source>
</evidence>
<dbReference type="AlphaFoldDB" id="A0A0E9PR08"/>
<name>A0A0E9PR08_ANGAN</name>
<accession>A0A0E9PR08</accession>
<proteinExistence type="predicted"/>